<dbReference type="CDD" id="cd00685">
    <property type="entry name" value="Trans_IPPS_HT"/>
    <property type="match status" value="1"/>
</dbReference>
<dbReference type="PANTHER" id="PTHR12001:SF44">
    <property type="entry name" value="GERANYLGERANYL PYROPHOSPHATE SYNTHASE"/>
    <property type="match status" value="1"/>
</dbReference>
<dbReference type="Gene3D" id="1.10.600.10">
    <property type="entry name" value="Farnesyl Diphosphate Synthase"/>
    <property type="match status" value="2"/>
</dbReference>
<organism evidence="5 6">
    <name type="scientific">Orbilia brochopaga</name>
    <dbReference type="NCBI Taxonomy" id="3140254"/>
    <lineage>
        <taxon>Eukaryota</taxon>
        <taxon>Fungi</taxon>
        <taxon>Dikarya</taxon>
        <taxon>Ascomycota</taxon>
        <taxon>Pezizomycotina</taxon>
        <taxon>Orbiliomycetes</taxon>
        <taxon>Orbiliales</taxon>
        <taxon>Orbiliaceae</taxon>
        <taxon>Orbilia</taxon>
    </lineage>
</organism>
<evidence type="ECO:0000256" key="1">
    <source>
        <dbReference type="ARBA" id="ARBA00022679"/>
    </source>
</evidence>
<dbReference type="GO" id="GO:0004659">
    <property type="term" value="F:prenyltransferase activity"/>
    <property type="evidence" value="ECO:0007669"/>
    <property type="project" value="InterPro"/>
</dbReference>
<keyword evidence="6" id="KW-1185">Reference proteome</keyword>
<keyword evidence="3" id="KW-0460">Magnesium</keyword>
<dbReference type="SUPFAM" id="SSF48576">
    <property type="entry name" value="Terpenoid synthases"/>
    <property type="match status" value="2"/>
</dbReference>
<dbReference type="AlphaFoldDB" id="A0AAV9UGV7"/>
<feature type="region of interest" description="Disordered" evidence="4">
    <location>
        <begin position="225"/>
        <end position="250"/>
    </location>
</feature>
<dbReference type="InterPro" id="IPR008949">
    <property type="entry name" value="Isoprenoid_synthase_dom_sf"/>
</dbReference>
<dbReference type="GO" id="GO:0043386">
    <property type="term" value="P:mycotoxin biosynthetic process"/>
    <property type="evidence" value="ECO:0007669"/>
    <property type="project" value="UniProtKB-ARBA"/>
</dbReference>
<proteinExistence type="predicted"/>
<dbReference type="GO" id="GO:0046165">
    <property type="term" value="P:alcohol biosynthetic process"/>
    <property type="evidence" value="ECO:0007669"/>
    <property type="project" value="UniProtKB-ARBA"/>
</dbReference>
<evidence type="ECO:0000313" key="6">
    <source>
        <dbReference type="Proteomes" id="UP001375240"/>
    </source>
</evidence>
<evidence type="ECO:0000256" key="3">
    <source>
        <dbReference type="ARBA" id="ARBA00022842"/>
    </source>
</evidence>
<dbReference type="PANTHER" id="PTHR12001">
    <property type="entry name" value="GERANYLGERANYL PYROPHOSPHATE SYNTHASE"/>
    <property type="match status" value="1"/>
</dbReference>
<sequence>MSTSEISSSQTKEELAELANIQINQMRARLMIGVLDADDELREMIQAYHAWMSASTDPDPQNASDLSIEDLLEERSLSFGWDAVTYMFPYLGDYKITREQRDRIAPLSKLCCRVNSLYNDICGFEHDWSTNTVLDKEPTIKSSVILVMRAQNVTVEEAKHMVMQMAQKEASNYVQLRNSLLIDAEPGVIRWITDLHYFYAGTAIWQQYNSRYRYGPELPYLPKPEHKFEDLPRNPDSAKENSSDVHQEDQPLTDAVSWTLEYPYQSEQIALVPFEYVASLPSKKIRKIAIDALNYWYDVPQSSLSIINSVIDMLHSSSLMIDDIEDGSELRRGNPATHTVFGIAQTINAANYLFVKCLREVQKLGRSSLAVSIYEGQGFDLHWTFHKECPTEREYIRMIDGKTGGLFRMAARLMRAEARQNSDLDVKHLMTLMGRFFQIRDDYQNLSSSEYSAAKGDLSDLDEGKYSLMLIHALTNAKPHDTQQLKSLLQLRTQGTGLSPEQKNLIMKILARSKSMDYALRVIRQLQVDIGKMVEGIESNLGVEKNWTIHLIMALLRLNNVDSSIPI</sequence>
<feature type="compositionally biased region" description="Basic and acidic residues" evidence="4">
    <location>
        <begin position="225"/>
        <end position="249"/>
    </location>
</feature>
<evidence type="ECO:0000313" key="5">
    <source>
        <dbReference type="EMBL" id="KAK6341371.1"/>
    </source>
</evidence>
<keyword evidence="1" id="KW-0808">Transferase</keyword>
<dbReference type="Pfam" id="PF19086">
    <property type="entry name" value="Terpene_syn_C_2"/>
    <property type="match status" value="1"/>
</dbReference>
<reference evidence="5 6" key="1">
    <citation type="submission" date="2019-10" db="EMBL/GenBank/DDBJ databases">
        <authorList>
            <person name="Palmer J.M."/>
        </authorList>
    </citation>
    <scope>NUCLEOTIDE SEQUENCE [LARGE SCALE GENOMIC DNA]</scope>
    <source>
        <strain evidence="5 6">TWF696</strain>
    </source>
</reference>
<gene>
    <name evidence="5" type="ORF">TWF696_008449</name>
</gene>
<dbReference type="GO" id="GO:0008299">
    <property type="term" value="P:isoprenoid biosynthetic process"/>
    <property type="evidence" value="ECO:0007669"/>
    <property type="project" value="InterPro"/>
</dbReference>
<protein>
    <submittedName>
        <fullName evidence="5">Uncharacterized protein</fullName>
    </submittedName>
</protein>
<keyword evidence="2" id="KW-0479">Metal-binding</keyword>
<dbReference type="Proteomes" id="UP001375240">
    <property type="component" value="Unassembled WGS sequence"/>
</dbReference>
<name>A0AAV9UGV7_9PEZI</name>
<dbReference type="Pfam" id="PF00348">
    <property type="entry name" value="polyprenyl_synt"/>
    <property type="match status" value="1"/>
</dbReference>
<comment type="caution">
    <text evidence="5">The sequence shown here is derived from an EMBL/GenBank/DDBJ whole genome shotgun (WGS) entry which is preliminary data.</text>
</comment>
<accession>A0AAV9UGV7</accession>
<dbReference type="SFLD" id="SFLDS00005">
    <property type="entry name" value="Isoprenoid_Synthase_Type_I"/>
    <property type="match status" value="1"/>
</dbReference>
<dbReference type="GO" id="GO:0046872">
    <property type="term" value="F:metal ion binding"/>
    <property type="evidence" value="ECO:0007669"/>
    <property type="project" value="UniProtKB-KW"/>
</dbReference>
<dbReference type="PROSITE" id="PS00444">
    <property type="entry name" value="POLYPRENYL_SYNTHASE_2"/>
    <property type="match status" value="1"/>
</dbReference>
<evidence type="ECO:0000256" key="2">
    <source>
        <dbReference type="ARBA" id="ARBA00022723"/>
    </source>
</evidence>
<dbReference type="InterPro" id="IPR033749">
    <property type="entry name" value="Polyprenyl_synt_CS"/>
</dbReference>
<evidence type="ECO:0000256" key="4">
    <source>
        <dbReference type="SAM" id="MobiDB-lite"/>
    </source>
</evidence>
<dbReference type="InterPro" id="IPR000092">
    <property type="entry name" value="Polyprenyl_synt"/>
</dbReference>
<dbReference type="EMBL" id="JAVHNQ010000007">
    <property type="protein sequence ID" value="KAK6341371.1"/>
    <property type="molecule type" value="Genomic_DNA"/>
</dbReference>
<dbReference type="PROSITE" id="PS00723">
    <property type="entry name" value="POLYPRENYL_SYNTHASE_1"/>
    <property type="match status" value="1"/>
</dbReference>